<dbReference type="InterPro" id="IPR001969">
    <property type="entry name" value="Aspartic_peptidase_AS"/>
</dbReference>
<evidence type="ECO:0000256" key="3">
    <source>
        <dbReference type="SAM" id="MobiDB-lite"/>
    </source>
</evidence>
<protein>
    <recommendedName>
        <fullName evidence="4">Peptidase A2 domain-containing protein</fullName>
    </recommendedName>
</protein>
<evidence type="ECO:0000256" key="1">
    <source>
        <dbReference type="ARBA" id="ARBA00022750"/>
    </source>
</evidence>
<comment type="caution">
    <text evidence="5">The sequence shown here is derived from an EMBL/GenBank/DDBJ whole genome shotgun (WGS) entry which is preliminary data.</text>
</comment>
<name>A0A9Q3I9A2_9BASI</name>
<dbReference type="GO" id="GO:0004190">
    <property type="term" value="F:aspartic-type endopeptidase activity"/>
    <property type="evidence" value="ECO:0007669"/>
    <property type="project" value="UniProtKB-KW"/>
</dbReference>
<dbReference type="OrthoDB" id="5535068at2759"/>
<dbReference type="Proteomes" id="UP000765509">
    <property type="component" value="Unassembled WGS sequence"/>
</dbReference>
<keyword evidence="6" id="KW-1185">Reference proteome</keyword>
<reference evidence="5" key="1">
    <citation type="submission" date="2021-03" db="EMBL/GenBank/DDBJ databases">
        <title>Draft genome sequence of rust myrtle Austropuccinia psidii MF-1, a brazilian biotype.</title>
        <authorList>
            <person name="Quecine M.C."/>
            <person name="Pachon D.M.R."/>
            <person name="Bonatelli M.L."/>
            <person name="Correr F.H."/>
            <person name="Franceschini L.M."/>
            <person name="Leite T.F."/>
            <person name="Margarido G.R.A."/>
            <person name="Almeida C.A."/>
            <person name="Ferrarezi J.A."/>
            <person name="Labate C.A."/>
        </authorList>
    </citation>
    <scope>NUCLEOTIDE SEQUENCE</scope>
    <source>
        <strain evidence="5">MF-1</strain>
    </source>
</reference>
<feature type="region of interest" description="Disordered" evidence="3">
    <location>
        <begin position="8"/>
        <end position="36"/>
    </location>
</feature>
<feature type="compositionally biased region" description="Basic and acidic residues" evidence="3">
    <location>
        <begin position="16"/>
        <end position="28"/>
    </location>
</feature>
<keyword evidence="1" id="KW-0064">Aspartyl protease</keyword>
<evidence type="ECO:0000313" key="5">
    <source>
        <dbReference type="EMBL" id="MBW0534791.1"/>
    </source>
</evidence>
<dbReference type="Gene3D" id="2.40.70.10">
    <property type="entry name" value="Acid Proteases"/>
    <property type="match status" value="1"/>
</dbReference>
<evidence type="ECO:0000256" key="2">
    <source>
        <dbReference type="ARBA" id="ARBA00022801"/>
    </source>
</evidence>
<evidence type="ECO:0000313" key="6">
    <source>
        <dbReference type="Proteomes" id="UP000765509"/>
    </source>
</evidence>
<accession>A0A9Q3I9A2</accession>
<dbReference type="SUPFAM" id="SSF50630">
    <property type="entry name" value="Acid proteases"/>
    <property type="match status" value="1"/>
</dbReference>
<sequence length="429" mass="49588">MLETHAILRQTKKKLAKQESQNKEDSQSKKCILPGTYHEDDAEKEMKIIVPTKYKDKHTTRNETFEKTESKEKKCLGATENSIKKILEQEINLTLEKVLSVSPAFIHMLKGISLKEKEALKSVNTLEIEKDVISIKIEDFSKPRLHFACPLGFMQVFVGKEEYPVMALVDTGSELNIITEDAEIQASLPNRKLNINLRGIGGHKTSLIGLAEFTQVLLPSREQKQIYFFIAKGEVHTVLARPFLAENNIKFDFSQKQGEIFSYQEAYGRRLCMPICKPHMLEWQTGPPRGMELCSMGKIMYWFRKVKLKESEEKSKAQIKNASKKKKHSHAYENLLKAYNNHDSFKDIKPRLSSDSNPEANLIEVEVSPLKKDLMNTTLPYDSNPRGPWRIDKDKEMDLDKESFLKYYYQMSYWQLSTPEEEPDFIILP</sequence>
<keyword evidence="1" id="KW-0645">Protease</keyword>
<dbReference type="InterPro" id="IPR021109">
    <property type="entry name" value="Peptidase_aspartic_dom_sf"/>
</dbReference>
<feature type="domain" description="Peptidase A2" evidence="4">
    <location>
        <begin position="165"/>
        <end position="202"/>
    </location>
</feature>
<organism evidence="5 6">
    <name type="scientific">Austropuccinia psidii MF-1</name>
    <dbReference type="NCBI Taxonomy" id="1389203"/>
    <lineage>
        <taxon>Eukaryota</taxon>
        <taxon>Fungi</taxon>
        <taxon>Dikarya</taxon>
        <taxon>Basidiomycota</taxon>
        <taxon>Pucciniomycotina</taxon>
        <taxon>Pucciniomycetes</taxon>
        <taxon>Pucciniales</taxon>
        <taxon>Sphaerophragmiaceae</taxon>
        <taxon>Austropuccinia</taxon>
    </lineage>
</organism>
<dbReference type="PROSITE" id="PS00141">
    <property type="entry name" value="ASP_PROTEASE"/>
    <property type="match status" value="1"/>
</dbReference>
<dbReference type="PROSITE" id="PS50175">
    <property type="entry name" value="ASP_PROT_RETROV"/>
    <property type="match status" value="1"/>
</dbReference>
<proteinExistence type="predicted"/>
<keyword evidence="2" id="KW-0378">Hydrolase</keyword>
<dbReference type="InterPro" id="IPR001995">
    <property type="entry name" value="Peptidase_A2_cat"/>
</dbReference>
<dbReference type="GO" id="GO:0006508">
    <property type="term" value="P:proteolysis"/>
    <property type="evidence" value="ECO:0007669"/>
    <property type="project" value="InterPro"/>
</dbReference>
<gene>
    <name evidence="5" type="ORF">O181_074506</name>
</gene>
<evidence type="ECO:0000259" key="4">
    <source>
        <dbReference type="PROSITE" id="PS50175"/>
    </source>
</evidence>
<dbReference type="EMBL" id="AVOT02039696">
    <property type="protein sequence ID" value="MBW0534791.1"/>
    <property type="molecule type" value="Genomic_DNA"/>
</dbReference>
<dbReference type="AlphaFoldDB" id="A0A9Q3I9A2"/>